<dbReference type="EMBL" id="JANKAS010000001">
    <property type="protein sequence ID" value="MCR1897718.1"/>
    <property type="molecule type" value="Genomic_DNA"/>
</dbReference>
<reference evidence="1" key="1">
    <citation type="submission" date="2022-07" db="EMBL/GenBank/DDBJ databases">
        <title>Enhanced cultured diversity of the mouse gut microbiota enables custom-made synthetic communities.</title>
        <authorList>
            <person name="Afrizal A."/>
        </authorList>
    </citation>
    <scope>NUCLEOTIDE SEQUENCE</scope>
    <source>
        <strain evidence="1">DSM 28593</strain>
    </source>
</reference>
<gene>
    <name evidence="1" type="ORF">NSA47_01780</name>
</gene>
<organism evidence="1 2">
    <name type="scientific">Irregularibacter muris</name>
    <dbReference type="NCBI Taxonomy" id="1796619"/>
    <lineage>
        <taxon>Bacteria</taxon>
        <taxon>Bacillati</taxon>
        <taxon>Bacillota</taxon>
        <taxon>Clostridia</taxon>
        <taxon>Eubacteriales</taxon>
        <taxon>Eubacteriaceae</taxon>
        <taxon>Irregularibacter</taxon>
    </lineage>
</organism>
<dbReference type="AlphaFoldDB" id="A0AAE3HEL5"/>
<evidence type="ECO:0000313" key="1">
    <source>
        <dbReference type="EMBL" id="MCR1897718.1"/>
    </source>
</evidence>
<proteinExistence type="predicted"/>
<sequence length="243" mass="28541">MEWIIRESDNYIFHYYAGSIAEKQIEKIINLQETCFDFICSCLEVTMETKINYYLCNSPTEVGEFYGDNEPCNACAKEPNEIYAVYNDQIKCVGFHEDAHVISYNLAIPPQIFMREGLAMFFDKVSLQIPNYAWVKFFMDNHMYIRIEELITNENFYQYSDLITYPIAGAFAEYLILMFGIDKFKTFYSSLKEDNFESSFHAIFKVPFSIIDAKFKEYIDSIGTNRTISNIIQKELKSRNLLK</sequence>
<accession>A0AAE3HEL5</accession>
<dbReference type="Proteomes" id="UP001205748">
    <property type="component" value="Unassembled WGS sequence"/>
</dbReference>
<dbReference type="RefSeq" id="WP_257529132.1">
    <property type="nucleotide sequence ID" value="NZ_JANKAS010000001.1"/>
</dbReference>
<keyword evidence="2" id="KW-1185">Reference proteome</keyword>
<evidence type="ECO:0008006" key="3">
    <source>
        <dbReference type="Google" id="ProtNLM"/>
    </source>
</evidence>
<protein>
    <recommendedName>
        <fullName evidence="3">Peptidase MA-like domain-containing protein</fullName>
    </recommendedName>
</protein>
<evidence type="ECO:0000313" key="2">
    <source>
        <dbReference type="Proteomes" id="UP001205748"/>
    </source>
</evidence>
<name>A0AAE3HEL5_9FIRM</name>
<comment type="caution">
    <text evidence="1">The sequence shown here is derived from an EMBL/GenBank/DDBJ whole genome shotgun (WGS) entry which is preliminary data.</text>
</comment>